<dbReference type="Pfam" id="PF19741">
    <property type="entry name" value="DUF6230"/>
    <property type="match status" value="1"/>
</dbReference>
<protein>
    <submittedName>
        <fullName evidence="2">DUF6230 family protein</fullName>
    </submittedName>
</protein>
<gene>
    <name evidence="2" type="ORF">OG814_12950</name>
</gene>
<evidence type="ECO:0000256" key="1">
    <source>
        <dbReference type="SAM" id="MobiDB-lite"/>
    </source>
</evidence>
<feature type="compositionally biased region" description="Low complexity" evidence="1">
    <location>
        <begin position="162"/>
        <end position="173"/>
    </location>
</feature>
<evidence type="ECO:0000313" key="2">
    <source>
        <dbReference type="EMBL" id="WTR70111.1"/>
    </source>
</evidence>
<sequence length="227" mass="23718">MKSQVRGGTRWKRFAVVMVPSVAATAAIGVGLAQGALAASFSISGQEFKVKADSLVGTNFVQYGSVDAGKDLEGKDFAAPVAVSGFSEAWITNMCQSVVTPKVPFIGDVTLRLEAGTDAVKSGEAKDKVYAKGIYLDVSELKADAEFTNIDIGIAAGQLSAGPDGKPVPGKPGIQPNTKANPYGFGQRAEQATLNNVEQKAWATTAGTFKLPDLHLSLSRGTSKECY</sequence>
<dbReference type="RefSeq" id="WP_371635587.1">
    <property type="nucleotide sequence ID" value="NZ_CP108062.1"/>
</dbReference>
<name>A0ABZ1L6K9_9ACTN</name>
<dbReference type="Proteomes" id="UP001622594">
    <property type="component" value="Chromosome"/>
</dbReference>
<accession>A0ABZ1L6K9</accession>
<feature type="region of interest" description="Disordered" evidence="1">
    <location>
        <begin position="161"/>
        <end position="184"/>
    </location>
</feature>
<dbReference type="EMBL" id="CP108188">
    <property type="protein sequence ID" value="WTR70111.1"/>
    <property type="molecule type" value="Genomic_DNA"/>
</dbReference>
<keyword evidence="3" id="KW-1185">Reference proteome</keyword>
<reference evidence="2 3" key="1">
    <citation type="submission" date="2022-10" db="EMBL/GenBank/DDBJ databases">
        <title>The complete genomes of actinobacterial strains from the NBC collection.</title>
        <authorList>
            <person name="Joergensen T.S."/>
            <person name="Alvarez Arevalo M."/>
            <person name="Sterndorff E.B."/>
            <person name="Faurdal D."/>
            <person name="Vuksanovic O."/>
            <person name="Mourched A.-S."/>
            <person name="Charusanti P."/>
            <person name="Shaw S."/>
            <person name="Blin K."/>
            <person name="Weber T."/>
        </authorList>
    </citation>
    <scope>NUCLEOTIDE SEQUENCE [LARGE SCALE GENOMIC DNA]</scope>
    <source>
        <strain evidence="2 3">NBC_00123</strain>
    </source>
</reference>
<evidence type="ECO:0000313" key="3">
    <source>
        <dbReference type="Proteomes" id="UP001622594"/>
    </source>
</evidence>
<dbReference type="InterPro" id="IPR046198">
    <property type="entry name" value="DUF6230"/>
</dbReference>
<proteinExistence type="predicted"/>
<organism evidence="2 3">
    <name type="scientific">Streptomyces zaomyceticus</name>
    <dbReference type="NCBI Taxonomy" id="68286"/>
    <lineage>
        <taxon>Bacteria</taxon>
        <taxon>Bacillati</taxon>
        <taxon>Actinomycetota</taxon>
        <taxon>Actinomycetes</taxon>
        <taxon>Kitasatosporales</taxon>
        <taxon>Streptomycetaceae</taxon>
        <taxon>Streptomyces</taxon>
    </lineage>
</organism>